<dbReference type="Proteomes" id="UP000244722">
    <property type="component" value="Unassembled WGS sequence"/>
</dbReference>
<reference evidence="2 3" key="1">
    <citation type="submission" date="2017-04" db="EMBL/GenBank/DDBJ databases">
        <title>Draft genome sequence of Tuber borchii Vittad., a whitish edible truffle.</title>
        <authorList>
            <consortium name="DOE Joint Genome Institute"/>
            <person name="Murat C."/>
            <person name="Kuo A."/>
            <person name="Barry K.W."/>
            <person name="Clum A."/>
            <person name="Dockter R.B."/>
            <person name="Fauchery L."/>
            <person name="Iotti M."/>
            <person name="Kohler A."/>
            <person name="Labutti K."/>
            <person name="Lindquist E.A."/>
            <person name="Lipzen A."/>
            <person name="Ohm R.A."/>
            <person name="Wang M."/>
            <person name="Grigoriev I.V."/>
            <person name="Zambonelli A."/>
            <person name="Martin F.M."/>
        </authorList>
    </citation>
    <scope>NUCLEOTIDE SEQUENCE [LARGE SCALE GENOMIC DNA]</scope>
    <source>
        <strain evidence="2 3">Tbo3840</strain>
    </source>
</reference>
<accession>A0A2T6ZCS5</accession>
<sequence length="260" mass="29081">MEHEERTLLALVRPKTDLYGQAFLRVGLNSLTGALREELDSPPPVDMIRREWAIATWVERLETIRVALVNFPTLLGAGRIDTPVPPPPTTGITAPSGGFSGFSAGRAVGQASSVQLLPRKVDIARATPKERGYALQRDLGQCVVTGKKVMDGWNIQAAHIIPHALCKNLQCRKKEFWLMMDFFFGVPMADRLFRELFANLNGPENLLSLDISVHSLFDNGHLVLTPYNVFNHPHSVYSTHTGSYFLRVEYPYGLMYYSPV</sequence>
<evidence type="ECO:0000313" key="2">
    <source>
        <dbReference type="EMBL" id="PUU73214.1"/>
    </source>
</evidence>
<organism evidence="2 3">
    <name type="scientific">Tuber borchii</name>
    <name type="common">White truffle</name>
    <dbReference type="NCBI Taxonomy" id="42251"/>
    <lineage>
        <taxon>Eukaryota</taxon>
        <taxon>Fungi</taxon>
        <taxon>Dikarya</taxon>
        <taxon>Ascomycota</taxon>
        <taxon>Pezizomycotina</taxon>
        <taxon>Pezizomycetes</taxon>
        <taxon>Pezizales</taxon>
        <taxon>Tuberaceae</taxon>
        <taxon>Tuber</taxon>
    </lineage>
</organism>
<protein>
    <recommendedName>
        <fullName evidence="1">HNH nuclease domain-containing protein</fullName>
    </recommendedName>
</protein>
<comment type="caution">
    <text evidence="2">The sequence shown here is derived from an EMBL/GenBank/DDBJ whole genome shotgun (WGS) entry which is preliminary data.</text>
</comment>
<dbReference type="OrthoDB" id="5416097at2759"/>
<evidence type="ECO:0000259" key="1">
    <source>
        <dbReference type="Pfam" id="PF13391"/>
    </source>
</evidence>
<dbReference type="AlphaFoldDB" id="A0A2T6ZCS5"/>
<evidence type="ECO:0000313" key="3">
    <source>
        <dbReference type="Proteomes" id="UP000244722"/>
    </source>
</evidence>
<dbReference type="EMBL" id="NESQ01000400">
    <property type="protein sequence ID" value="PUU73214.1"/>
    <property type="molecule type" value="Genomic_DNA"/>
</dbReference>
<name>A0A2T6ZCS5_TUBBO</name>
<keyword evidence="3" id="KW-1185">Reference proteome</keyword>
<dbReference type="InterPro" id="IPR003615">
    <property type="entry name" value="HNH_nuc"/>
</dbReference>
<feature type="domain" description="HNH nuclease" evidence="1">
    <location>
        <begin position="142"/>
        <end position="224"/>
    </location>
</feature>
<proteinExistence type="predicted"/>
<gene>
    <name evidence="2" type="ORF">B9Z19DRAFT_1135613</name>
</gene>
<dbReference type="Pfam" id="PF13391">
    <property type="entry name" value="HNH_2"/>
    <property type="match status" value="1"/>
</dbReference>